<feature type="domain" description="ACB" evidence="4">
    <location>
        <begin position="5"/>
        <end position="105"/>
    </location>
</feature>
<keyword evidence="3" id="KW-0472">Membrane</keyword>
<reference evidence="5" key="1">
    <citation type="submission" date="2023-03" db="EMBL/GenBank/DDBJ databases">
        <title>Near-Complete genome sequence of Lipomyces tetrasporous NRRL Y-64009, an oleaginous yeast capable of growing on lignocellulosic hydrolysates.</title>
        <authorList>
            <consortium name="Lawrence Berkeley National Laboratory"/>
            <person name="Jagtap S.S."/>
            <person name="Liu J.-J."/>
            <person name="Walukiewicz H.E."/>
            <person name="Pangilinan J."/>
            <person name="Lipzen A."/>
            <person name="Ahrendt S."/>
            <person name="Koriabine M."/>
            <person name="Cobaugh K."/>
            <person name="Salamov A."/>
            <person name="Yoshinaga Y."/>
            <person name="Ng V."/>
            <person name="Daum C."/>
            <person name="Grigoriev I.V."/>
            <person name="Slininger P.J."/>
            <person name="Dien B.S."/>
            <person name="Jin Y.-S."/>
            <person name="Rao C.V."/>
        </authorList>
    </citation>
    <scope>NUCLEOTIDE SEQUENCE</scope>
    <source>
        <strain evidence="5">NRRL Y-64009</strain>
    </source>
</reference>
<dbReference type="Proteomes" id="UP001217417">
    <property type="component" value="Unassembled WGS sequence"/>
</dbReference>
<dbReference type="Pfam" id="PF00887">
    <property type="entry name" value="ACBP"/>
    <property type="match status" value="1"/>
</dbReference>
<keyword evidence="3" id="KW-0812">Transmembrane</keyword>
<dbReference type="InterPro" id="IPR000582">
    <property type="entry name" value="Acyl-CoA-binding_protein"/>
</dbReference>
<accession>A0AAD7QQE2</accession>
<feature type="transmembrane region" description="Helical" evidence="3">
    <location>
        <begin position="286"/>
        <end position="302"/>
    </location>
</feature>
<evidence type="ECO:0000313" key="5">
    <source>
        <dbReference type="EMBL" id="KAJ8099455.1"/>
    </source>
</evidence>
<dbReference type="InterPro" id="IPR014352">
    <property type="entry name" value="FERM/acyl-CoA-bd_prot_sf"/>
</dbReference>
<evidence type="ECO:0000259" key="4">
    <source>
        <dbReference type="PROSITE" id="PS51228"/>
    </source>
</evidence>
<feature type="region of interest" description="Disordered" evidence="2">
    <location>
        <begin position="128"/>
        <end position="148"/>
    </location>
</feature>
<evidence type="ECO:0000256" key="3">
    <source>
        <dbReference type="SAM" id="Phobius"/>
    </source>
</evidence>
<feature type="compositionally biased region" description="Polar residues" evidence="2">
    <location>
        <begin position="139"/>
        <end position="148"/>
    </location>
</feature>
<evidence type="ECO:0000256" key="2">
    <source>
        <dbReference type="SAM" id="MobiDB-lite"/>
    </source>
</evidence>
<comment type="caution">
    <text evidence="5">The sequence shown here is derived from an EMBL/GenBank/DDBJ whole genome shotgun (WGS) entry which is preliminary data.</text>
</comment>
<sequence>MADSIDRVFAQALATIRALSNPKVIAATPIQRPPIEDRIHLYGLYKQATEGDVDVLMERPTGDREEDEAARKKWDAWYSQRGLRKTEAKRRYIPFLLDTMRKYASSTPESRELISELQFLWDQVKDVQDMETESPPSPSSILLQNQPKYPSTTSFSRVSEMTQIRVQGSSAAAAKTGRDIGNEVAEEASADDEDDESVMWQKDLVAAMDSLSIQVSHLRALVTGTASRKTYFVTAPSTPSQSLSRMPSHRHLRPKKAGDRTPSKGRDWRGTMVWIALNFWRFTKRVAFDIILIAAIITLLRWQRNLRHARAMARV</sequence>
<dbReference type="GO" id="GO:0006631">
    <property type="term" value="P:fatty acid metabolic process"/>
    <property type="evidence" value="ECO:0007669"/>
    <property type="project" value="TreeGrafter"/>
</dbReference>
<dbReference type="GeneID" id="80883259"/>
<gene>
    <name evidence="5" type="ORF">POJ06DRAFT_257009</name>
</gene>
<dbReference type="PANTHER" id="PTHR23310:SF133">
    <property type="entry name" value="COA BINDING PROTEIN, PUTATIVE (AFU_ORTHOLOGUE AFUA_1G12300)-RELATED"/>
    <property type="match status" value="1"/>
</dbReference>
<dbReference type="SUPFAM" id="SSF47027">
    <property type="entry name" value="Acyl-CoA binding protein"/>
    <property type="match status" value="1"/>
</dbReference>
<organism evidence="5 6">
    <name type="scientific">Lipomyces tetrasporus</name>
    <dbReference type="NCBI Taxonomy" id="54092"/>
    <lineage>
        <taxon>Eukaryota</taxon>
        <taxon>Fungi</taxon>
        <taxon>Dikarya</taxon>
        <taxon>Ascomycota</taxon>
        <taxon>Saccharomycotina</taxon>
        <taxon>Lipomycetes</taxon>
        <taxon>Lipomycetales</taxon>
        <taxon>Lipomycetaceae</taxon>
        <taxon>Lipomyces</taxon>
    </lineage>
</organism>
<dbReference type="PANTHER" id="PTHR23310">
    <property type="entry name" value="ACYL-COA-BINDING PROTEIN, ACBP"/>
    <property type="match status" value="1"/>
</dbReference>
<dbReference type="InterPro" id="IPR035984">
    <property type="entry name" value="Acyl-CoA-binding_sf"/>
</dbReference>
<keyword evidence="6" id="KW-1185">Reference proteome</keyword>
<evidence type="ECO:0000313" key="6">
    <source>
        <dbReference type="Proteomes" id="UP001217417"/>
    </source>
</evidence>
<keyword evidence="3" id="KW-1133">Transmembrane helix</keyword>
<keyword evidence="1" id="KW-0446">Lipid-binding</keyword>
<dbReference type="GO" id="GO:0000062">
    <property type="term" value="F:fatty-acyl-CoA binding"/>
    <property type="evidence" value="ECO:0007669"/>
    <property type="project" value="InterPro"/>
</dbReference>
<feature type="compositionally biased region" description="Polar residues" evidence="2">
    <location>
        <begin position="236"/>
        <end position="245"/>
    </location>
</feature>
<dbReference type="EMBL" id="JARPMG010000007">
    <property type="protein sequence ID" value="KAJ8099455.1"/>
    <property type="molecule type" value="Genomic_DNA"/>
</dbReference>
<feature type="region of interest" description="Disordered" evidence="2">
    <location>
        <begin position="236"/>
        <end position="264"/>
    </location>
</feature>
<dbReference type="Gene3D" id="1.20.80.10">
    <property type="match status" value="1"/>
</dbReference>
<protein>
    <submittedName>
        <fullName evidence="5">Acyl CoA binding protein-domain-containing protein</fullName>
    </submittedName>
</protein>
<evidence type="ECO:0000256" key="1">
    <source>
        <dbReference type="ARBA" id="ARBA00023121"/>
    </source>
</evidence>
<dbReference type="AlphaFoldDB" id="A0AAD7QQE2"/>
<dbReference type="PROSITE" id="PS51228">
    <property type="entry name" value="ACB_2"/>
    <property type="match status" value="1"/>
</dbReference>
<name>A0AAD7QQE2_9ASCO</name>
<dbReference type="RefSeq" id="XP_056042905.1">
    <property type="nucleotide sequence ID" value="XM_056188093.1"/>
</dbReference>
<proteinExistence type="predicted"/>